<protein>
    <submittedName>
        <fullName evidence="1">Uncharacterized protein</fullName>
    </submittedName>
</protein>
<sequence>MKARRLILEEDSGTKRRTAALRERHAVEDVVAAESGPQKVVSPLTSTDTVILETSEEPSVDETESLVLGAADLLSVQVLSLLKYLYRKREKYAESRTNESYVEMVRNRKRIKVAVAAQVAAKERRSQPTEMKYQALEKRLTEEVEKRRKAEQVSEGLREDVKRAKCTSVDLLKRLEACRTAYYAESLKVDELSAAAKEKEQEYQTELSMRAKNLTEYETARILDLELIEKLEAQCGELRTQRSQAEEQLCEVEAKLTEAEGKNWQLLEETRDALTTRVERCLRGYVLWQIESHNRLRLREIEHRAEARVVSYQIAGRGSESGARISKCFENIRFRA</sequence>
<dbReference type="AlphaFoldDB" id="A0A176W7Y5"/>
<reference evidence="1" key="1">
    <citation type="submission" date="2016-03" db="EMBL/GenBank/DDBJ databases">
        <title>Mechanisms controlling the formation of the plant cell surface in tip-growing cells are functionally conserved among land plants.</title>
        <authorList>
            <person name="Honkanen S."/>
            <person name="Jones V.A."/>
            <person name="Morieri G."/>
            <person name="Champion C."/>
            <person name="Hetherington A.J."/>
            <person name="Kelly S."/>
            <person name="Saint-Marcoux D."/>
            <person name="Proust H."/>
            <person name="Prescott H."/>
            <person name="Dolan L."/>
        </authorList>
    </citation>
    <scope>NUCLEOTIDE SEQUENCE [LARGE SCALE GENOMIC DNA]</scope>
    <source>
        <tissue evidence="1">Whole gametophyte</tissue>
    </source>
</reference>
<dbReference type="EMBL" id="LVLJ01001521">
    <property type="protein sequence ID" value="OAE29114.1"/>
    <property type="molecule type" value="Genomic_DNA"/>
</dbReference>
<evidence type="ECO:0000313" key="2">
    <source>
        <dbReference type="Proteomes" id="UP000077202"/>
    </source>
</evidence>
<organism evidence="1 2">
    <name type="scientific">Marchantia polymorpha subsp. ruderalis</name>
    <dbReference type="NCBI Taxonomy" id="1480154"/>
    <lineage>
        <taxon>Eukaryota</taxon>
        <taxon>Viridiplantae</taxon>
        <taxon>Streptophyta</taxon>
        <taxon>Embryophyta</taxon>
        <taxon>Marchantiophyta</taxon>
        <taxon>Marchantiopsida</taxon>
        <taxon>Marchantiidae</taxon>
        <taxon>Marchantiales</taxon>
        <taxon>Marchantiaceae</taxon>
        <taxon>Marchantia</taxon>
    </lineage>
</organism>
<dbReference type="Proteomes" id="UP000077202">
    <property type="component" value="Unassembled WGS sequence"/>
</dbReference>
<keyword evidence="2" id="KW-1185">Reference proteome</keyword>
<accession>A0A176W7Y5</accession>
<gene>
    <name evidence="1" type="ORF">AXG93_3241s1110</name>
</gene>
<name>A0A176W7Y5_MARPO</name>
<evidence type="ECO:0000313" key="1">
    <source>
        <dbReference type="EMBL" id="OAE29114.1"/>
    </source>
</evidence>
<comment type="caution">
    <text evidence="1">The sequence shown here is derived from an EMBL/GenBank/DDBJ whole genome shotgun (WGS) entry which is preliminary data.</text>
</comment>
<proteinExistence type="predicted"/>